<feature type="active site" evidence="8">
    <location>
        <position position="296"/>
    </location>
</feature>
<dbReference type="PRINTS" id="PR00481">
    <property type="entry name" value="LAMNOPPTDASE"/>
</dbReference>
<feature type="binding site" evidence="8">
    <location>
        <position position="369"/>
    </location>
    <ligand>
        <name>Mn(2+)</name>
        <dbReference type="ChEBI" id="CHEBI:29035"/>
        <label>2</label>
    </ligand>
</feature>
<keyword evidence="6 8" id="KW-0378">Hydrolase</keyword>
<keyword evidence="11" id="KW-1185">Reference proteome</keyword>
<dbReference type="GO" id="GO:0004177">
    <property type="term" value="F:aminopeptidase activity"/>
    <property type="evidence" value="ECO:0007669"/>
    <property type="project" value="UniProtKB-KW"/>
</dbReference>
<dbReference type="NCBIfam" id="NF002073">
    <property type="entry name" value="PRK00913.1-2"/>
    <property type="match status" value="1"/>
</dbReference>
<proteinExistence type="inferred from homology"/>
<feature type="binding site" evidence="8">
    <location>
        <position position="367"/>
    </location>
    <ligand>
        <name>Mn(2+)</name>
        <dbReference type="ChEBI" id="CHEBI:29035"/>
        <label>1</label>
    </ligand>
</feature>
<feature type="active site" evidence="8">
    <location>
        <position position="371"/>
    </location>
</feature>
<dbReference type="RefSeq" id="WP_205107421.1">
    <property type="nucleotide sequence ID" value="NZ_BAAAHT010000013.1"/>
</dbReference>
<comment type="cofactor">
    <cofactor evidence="8">
        <name>Mn(2+)</name>
        <dbReference type="ChEBI" id="CHEBI:29035"/>
    </cofactor>
    <text evidence="8">Binds 2 manganese ions per subunit.</text>
</comment>
<comment type="similarity">
    <text evidence="3 8">Belongs to the peptidase M17 family.</text>
</comment>
<evidence type="ECO:0000256" key="8">
    <source>
        <dbReference type="HAMAP-Rule" id="MF_00181"/>
    </source>
</evidence>
<evidence type="ECO:0000256" key="2">
    <source>
        <dbReference type="ARBA" id="ARBA00000967"/>
    </source>
</evidence>
<evidence type="ECO:0000313" key="10">
    <source>
        <dbReference type="EMBL" id="MBM7471433.1"/>
    </source>
</evidence>
<dbReference type="EC" id="3.4.11.1" evidence="8"/>
<feature type="binding site" evidence="8">
    <location>
        <position position="289"/>
    </location>
    <ligand>
        <name>Mn(2+)</name>
        <dbReference type="ChEBI" id="CHEBI:29035"/>
        <label>2</label>
    </ligand>
</feature>
<dbReference type="PANTHER" id="PTHR11963">
    <property type="entry name" value="LEUCINE AMINOPEPTIDASE-RELATED"/>
    <property type="match status" value="1"/>
</dbReference>
<dbReference type="Pfam" id="PF00883">
    <property type="entry name" value="Peptidase_M17"/>
    <property type="match status" value="1"/>
</dbReference>
<dbReference type="HAMAP" id="MF_00181">
    <property type="entry name" value="Cytosol_peptidase_M17"/>
    <property type="match status" value="1"/>
</dbReference>
<dbReference type="Gene3D" id="3.40.220.10">
    <property type="entry name" value="Leucine Aminopeptidase, subunit E, domain 1"/>
    <property type="match status" value="1"/>
</dbReference>
<dbReference type="InterPro" id="IPR008283">
    <property type="entry name" value="Peptidase_M17_N"/>
</dbReference>
<reference evidence="10 11" key="1">
    <citation type="submission" date="2021-01" db="EMBL/GenBank/DDBJ databases">
        <title>Sequencing the genomes of 1000 actinobacteria strains.</title>
        <authorList>
            <person name="Klenk H.-P."/>
        </authorList>
    </citation>
    <scope>NUCLEOTIDE SEQUENCE [LARGE SCALE GENOMIC DNA]</scope>
    <source>
        <strain evidence="10 11">DSM 13057</strain>
    </source>
</reference>
<evidence type="ECO:0000256" key="6">
    <source>
        <dbReference type="ARBA" id="ARBA00022801"/>
    </source>
</evidence>
<keyword evidence="4 8" id="KW-0031">Aminopeptidase</keyword>
<evidence type="ECO:0000256" key="7">
    <source>
        <dbReference type="ARBA" id="ARBA00049972"/>
    </source>
</evidence>
<keyword evidence="8" id="KW-0963">Cytoplasm</keyword>
<protein>
    <recommendedName>
        <fullName evidence="8">Probable cytosol aminopeptidase</fullName>
        <ecNumber evidence="8">3.4.11.1</ecNumber>
    </recommendedName>
    <alternativeName>
        <fullName evidence="8">Leucine aminopeptidase</fullName>
        <shortName evidence="8">LAP</shortName>
        <ecNumber evidence="8">3.4.11.10</ecNumber>
    </alternativeName>
    <alternativeName>
        <fullName evidence="8">Leucyl aminopeptidase</fullName>
    </alternativeName>
</protein>
<feature type="binding site" evidence="8">
    <location>
        <position position="284"/>
    </location>
    <ligand>
        <name>Mn(2+)</name>
        <dbReference type="ChEBI" id="CHEBI:29035"/>
        <label>2</label>
    </ligand>
</feature>
<feature type="binding site" evidence="8">
    <location>
        <position position="369"/>
    </location>
    <ligand>
        <name>Mn(2+)</name>
        <dbReference type="ChEBI" id="CHEBI:29035"/>
        <label>1</label>
    </ligand>
</feature>
<dbReference type="SUPFAM" id="SSF53187">
    <property type="entry name" value="Zn-dependent exopeptidases"/>
    <property type="match status" value="1"/>
</dbReference>
<dbReference type="InterPro" id="IPR043472">
    <property type="entry name" value="Macro_dom-like"/>
</dbReference>
<dbReference type="PROSITE" id="PS00631">
    <property type="entry name" value="CYTOSOL_AP"/>
    <property type="match status" value="1"/>
</dbReference>
<name>A0ABS2L2Y0_9MICO</name>
<evidence type="ECO:0000256" key="4">
    <source>
        <dbReference type="ARBA" id="ARBA00022438"/>
    </source>
</evidence>
<evidence type="ECO:0000256" key="3">
    <source>
        <dbReference type="ARBA" id="ARBA00009528"/>
    </source>
</evidence>
<dbReference type="CDD" id="cd00433">
    <property type="entry name" value="Peptidase_M17"/>
    <property type="match status" value="1"/>
</dbReference>
<comment type="caution">
    <text evidence="10">The sequence shown here is derived from an EMBL/GenBank/DDBJ whole genome shotgun (WGS) entry which is preliminary data.</text>
</comment>
<dbReference type="SUPFAM" id="SSF52949">
    <property type="entry name" value="Macro domain-like"/>
    <property type="match status" value="1"/>
</dbReference>
<dbReference type="Proteomes" id="UP000776164">
    <property type="component" value="Unassembled WGS sequence"/>
</dbReference>
<dbReference type="InterPro" id="IPR000819">
    <property type="entry name" value="Peptidase_M17_C"/>
</dbReference>
<keyword evidence="8" id="KW-0479">Metal-binding</keyword>
<keyword evidence="5 8" id="KW-0645">Protease</keyword>
<evidence type="ECO:0000259" key="9">
    <source>
        <dbReference type="PROSITE" id="PS00631"/>
    </source>
</evidence>
<evidence type="ECO:0000256" key="5">
    <source>
        <dbReference type="ARBA" id="ARBA00022670"/>
    </source>
</evidence>
<feature type="domain" description="Cytosol aminopeptidase" evidence="9">
    <location>
        <begin position="365"/>
        <end position="372"/>
    </location>
</feature>
<comment type="catalytic activity">
    <reaction evidence="1 8">
        <text>Release of an N-terminal amino acid, Xaa-|-Yaa-, in which Xaa is preferably Leu, but may be other amino acids including Pro although not Arg or Lys, and Yaa may be Pro. Amino acid amides and methyl esters are also readily hydrolyzed, but rates on arylamides are exceedingly low.</text>
        <dbReference type="EC" id="3.4.11.1"/>
    </reaction>
</comment>
<comment type="subcellular location">
    <subcellularLocation>
        <location evidence="8">Cytoplasm</location>
    </subcellularLocation>
</comment>
<gene>
    <name evidence="8" type="primary">pepA</name>
    <name evidence="10" type="ORF">JOE66_001067</name>
</gene>
<dbReference type="EC" id="3.4.11.10" evidence="8"/>
<comment type="catalytic activity">
    <reaction evidence="2 8">
        <text>Release of an N-terminal amino acid, preferentially leucine, but not glutamic or aspartic acids.</text>
        <dbReference type="EC" id="3.4.11.10"/>
    </reaction>
</comment>
<dbReference type="Pfam" id="PF02789">
    <property type="entry name" value="Peptidase_M17_N"/>
    <property type="match status" value="1"/>
</dbReference>
<dbReference type="InterPro" id="IPR023042">
    <property type="entry name" value="Peptidase_M17_leu_NH2_pept"/>
</dbReference>
<evidence type="ECO:0000313" key="11">
    <source>
        <dbReference type="Proteomes" id="UP000776164"/>
    </source>
</evidence>
<dbReference type="PANTHER" id="PTHR11963:SF23">
    <property type="entry name" value="CYTOSOL AMINOPEPTIDASE"/>
    <property type="match status" value="1"/>
</dbReference>
<dbReference type="InterPro" id="IPR011356">
    <property type="entry name" value="Leucine_aapep/pepB"/>
</dbReference>
<dbReference type="EMBL" id="JAFBBU010000001">
    <property type="protein sequence ID" value="MBM7471433.1"/>
    <property type="molecule type" value="Genomic_DNA"/>
</dbReference>
<sequence>MALGTYKLIASDFSPIPSQAPGATPGIRVVGEVSAGLEAIGFLVGTSGDVPDEIGLDREALERSGFDGKAGASLALPQLQGPQFIVVGAGDPDGQTPASLRDAAAAFARAAHKYAQIGIHLGDTFDLDPAVVGQMISEGVLLARYRYVTLKTETKHVPLVSLDIMVAPIVADEVLSGVHRGEVFARAACIARDLANTPPSHLTATDFGEVAGELGAEYGIGVELFDKQQIIEMGCGGLLGVNAGSIEEPRIIKLTYTAKPTDGGEVADAAAGAPRTPHLAFVGKGIMYDSGGISLKPSDPMHFLMKMDMAGAAAVLGAMTALETLGCPAAVTAFLMCTDNMPSGSAMKLGDVLTIRGGKTVEVKNTDAEGRLVMSDALVLATEESPDAIVDIATLTGAAVAALGTHTAAVLGNDQALVDQALASSRATDESVWQLPLEHRYLSQLKSEVADLSNLGGKYAGATTAALFLNEFVGDTAWAHLDIAGTMMAEADDSWRTQGATGFGTRLLIDFALNFAPTRAASE</sequence>
<comment type="function">
    <text evidence="7 8">Presumably involved in the processing and regular turnover of intracellular proteins. Catalyzes the removal of unsubstituted N-terminal amino acids from various peptides.</text>
</comment>
<dbReference type="Gene3D" id="3.40.630.10">
    <property type="entry name" value="Zn peptidases"/>
    <property type="match status" value="1"/>
</dbReference>
<feature type="binding site" evidence="8">
    <location>
        <position position="308"/>
    </location>
    <ligand>
        <name>Mn(2+)</name>
        <dbReference type="ChEBI" id="CHEBI:29035"/>
        <label>2</label>
    </ligand>
</feature>
<evidence type="ECO:0000256" key="1">
    <source>
        <dbReference type="ARBA" id="ARBA00000135"/>
    </source>
</evidence>
<feature type="binding site" evidence="8">
    <location>
        <position position="289"/>
    </location>
    <ligand>
        <name>Mn(2+)</name>
        <dbReference type="ChEBI" id="CHEBI:29035"/>
        <label>1</label>
    </ligand>
</feature>
<accession>A0ABS2L2Y0</accession>
<organism evidence="10 11">
    <name type="scientific">Subtercola frigoramans</name>
    <dbReference type="NCBI Taxonomy" id="120298"/>
    <lineage>
        <taxon>Bacteria</taxon>
        <taxon>Bacillati</taxon>
        <taxon>Actinomycetota</taxon>
        <taxon>Actinomycetes</taxon>
        <taxon>Micrococcales</taxon>
        <taxon>Microbacteriaceae</taxon>
        <taxon>Subtercola</taxon>
    </lineage>
</organism>
<keyword evidence="8" id="KW-0464">Manganese</keyword>